<feature type="domain" description="3'-5' exonuclease" evidence="1">
    <location>
        <begin position="414"/>
        <end position="525"/>
    </location>
</feature>
<dbReference type="InterPro" id="IPR036397">
    <property type="entry name" value="RNaseH_sf"/>
</dbReference>
<dbReference type="AlphaFoldDB" id="A0AAD2CPI7"/>
<dbReference type="InterPro" id="IPR012337">
    <property type="entry name" value="RNaseH-like_sf"/>
</dbReference>
<keyword evidence="3" id="KW-1185">Reference proteome</keyword>
<gene>
    <name evidence="2" type="ORF">CYCCA115_LOCUS7699</name>
</gene>
<organism evidence="2 3">
    <name type="scientific">Cylindrotheca closterium</name>
    <dbReference type="NCBI Taxonomy" id="2856"/>
    <lineage>
        <taxon>Eukaryota</taxon>
        <taxon>Sar</taxon>
        <taxon>Stramenopiles</taxon>
        <taxon>Ochrophyta</taxon>
        <taxon>Bacillariophyta</taxon>
        <taxon>Bacillariophyceae</taxon>
        <taxon>Bacillariophycidae</taxon>
        <taxon>Bacillariales</taxon>
        <taxon>Bacillariaceae</taxon>
        <taxon>Cylindrotheca</taxon>
    </lineage>
</organism>
<dbReference type="EMBL" id="CAKOGP040001101">
    <property type="protein sequence ID" value="CAJ1941891.1"/>
    <property type="molecule type" value="Genomic_DNA"/>
</dbReference>
<dbReference type="GO" id="GO:0008408">
    <property type="term" value="F:3'-5' exonuclease activity"/>
    <property type="evidence" value="ECO:0007669"/>
    <property type="project" value="InterPro"/>
</dbReference>
<dbReference type="GO" id="GO:0006139">
    <property type="term" value="P:nucleobase-containing compound metabolic process"/>
    <property type="evidence" value="ECO:0007669"/>
    <property type="project" value="InterPro"/>
</dbReference>
<dbReference type="GO" id="GO:0003676">
    <property type="term" value="F:nucleic acid binding"/>
    <property type="evidence" value="ECO:0007669"/>
    <property type="project" value="InterPro"/>
</dbReference>
<evidence type="ECO:0000259" key="1">
    <source>
        <dbReference type="Pfam" id="PF01612"/>
    </source>
</evidence>
<name>A0AAD2CPI7_9STRA</name>
<dbReference type="InterPro" id="IPR002562">
    <property type="entry name" value="3'-5'_exonuclease_dom"/>
</dbReference>
<dbReference type="Pfam" id="PF01612">
    <property type="entry name" value="DNA_pol_A_exo1"/>
    <property type="match status" value="1"/>
</dbReference>
<dbReference type="Gene3D" id="3.30.420.10">
    <property type="entry name" value="Ribonuclease H-like superfamily/Ribonuclease H"/>
    <property type="match status" value="1"/>
</dbReference>
<proteinExistence type="predicted"/>
<reference evidence="2" key="1">
    <citation type="submission" date="2023-08" db="EMBL/GenBank/DDBJ databases">
        <authorList>
            <person name="Audoor S."/>
            <person name="Bilcke G."/>
        </authorList>
    </citation>
    <scope>NUCLEOTIDE SEQUENCE</scope>
</reference>
<evidence type="ECO:0000313" key="3">
    <source>
        <dbReference type="Proteomes" id="UP001295423"/>
    </source>
</evidence>
<evidence type="ECO:0000313" key="2">
    <source>
        <dbReference type="EMBL" id="CAJ1941891.1"/>
    </source>
</evidence>
<dbReference type="SUPFAM" id="SSF53098">
    <property type="entry name" value="Ribonuclease H-like"/>
    <property type="match status" value="1"/>
</dbReference>
<dbReference type="Proteomes" id="UP001295423">
    <property type="component" value="Unassembled WGS sequence"/>
</dbReference>
<comment type="caution">
    <text evidence="2">The sequence shown here is derived from an EMBL/GenBank/DDBJ whole genome shotgun (WGS) entry which is preliminary data.</text>
</comment>
<accession>A0AAD2CPI7</accession>
<sequence>MPKGKSVPTRGIIDQRSDNWDISYDIPSTTNEEESDGFYRRVLIPPAGTPLRTYLDEAKAHIEKNEFWRRRQYYHGNFNSPLASGLGAKPAPDKFYLPDMIRIWCPRDQFHSIKFQYTCTSCQCCSIIQKEPTWRPAFEQNEIRWVYCHRLECKNDGCKGGTFNSTDPSFLGMLPTCIADSFEFIFPPQGPGVSRFMLRRLSLQIDNHVLFGAWVREVNDMMWERYFQKSNQYLELLNDWLEKWPSVSSYDGRPPLHCTSYDGRPIIPYTAFGEAGHHNGIMMTENLAKTLFRLAEGGKRLQYNQNLFAAWQDEGLRADDTFKICKKVHVTTSGKKRVKPFAGLLTLLSQKGKIVAAVFKSSMSHDTNTCILQEVKKARDHVGAPPLRLLQTDNPVGEQAPYYTILAIVIHLHKIAKRDFPNSLKRLLEQHNMIPTGRLIGGDCKKLEDQLGVLIQRRMELYNLCRTDRDIERYGLKDLMEEYLLCTYPMNKSDAQSSSYAKAKLSPTDVQYCALDAVVSLWVCHRALALLAQGGQLVDPHPTLQVGKRCIVTHNTKDIAAGTLRFVGTRGEQRSWNSKTLGRADCVVAIESLIDEAFEPKRRHSSWPQTAKTLGELKRSLHTFELAVKVNQIKILLDDYQPSCTPAMVGDATVQPFQVNKSYLDGLLQEHQASNNSTPMMPMQETDSVDIIGQEDGTEDRAAAGLEAEIHKDSETGLLLTKSVRDLFHQFHNIPLSEKADEAAHVCQFLLAATWINDEDDYANVAEVVLSKGETDLASHEFFHREYWRKRVRRNTPLPKDHAKNIRAVQYEIWTNRVYLKISFTCQGSLGLK</sequence>
<protein>
    <recommendedName>
        <fullName evidence="1">3'-5' exonuclease domain-containing protein</fullName>
    </recommendedName>
</protein>